<sequence length="394" mass="43471">MTGSIYTSSRPAPTTLVKLPPFRHEHVGSFLRPKEVLEARAKNAAGTLDAAGLRAVEDVAIREHVAQLLKAGVKDITDGEFRRQYFHFDFLKQLDGVSIVNSKVSHEEAQKGLPPIKLTVPAKVKHSKNIEVDNFLFLKSLVPADRVADIKITIPSPTMIHFRAGRGDISKEAYPNDDLHAFFEDVVQAYREEISALYEAGCRYIQLDDTNLAYLTDETMRANFQKQRGEDPEAVVKGYADLINASISTAPADMVVGIHLCKGNYQSTYFAKGSSAGYEPIAATLFGQVNVNAFFLEWEDGERSGKDFSALRHLPPTKVVVLGLVSSKYADMESKDAIRARLEEAEKVVPKAQLSLSPQCGFSSTVEGNAITPADQYKKLQLCAEIADEFWGSE</sequence>
<dbReference type="OrthoDB" id="7772923at2759"/>
<dbReference type="NCBIfam" id="NF005085">
    <property type="entry name" value="PRK06520.1"/>
    <property type="match status" value="1"/>
</dbReference>
<keyword evidence="3" id="KW-1185">Reference proteome</keyword>
<dbReference type="GO" id="GO:0003871">
    <property type="term" value="F:5-methyltetrahydropteroyltriglutamate-homocysteine S-methyltransferase activity"/>
    <property type="evidence" value="ECO:0007669"/>
    <property type="project" value="InterPro"/>
</dbReference>
<organism evidence="2 3">
    <name type="scientific">Gonapodya prolifera (strain JEL478)</name>
    <name type="common">Monoblepharis prolifera</name>
    <dbReference type="NCBI Taxonomy" id="1344416"/>
    <lineage>
        <taxon>Eukaryota</taxon>
        <taxon>Fungi</taxon>
        <taxon>Fungi incertae sedis</taxon>
        <taxon>Chytridiomycota</taxon>
        <taxon>Chytridiomycota incertae sedis</taxon>
        <taxon>Monoblepharidomycetes</taxon>
        <taxon>Monoblepharidales</taxon>
        <taxon>Gonapodyaceae</taxon>
        <taxon>Gonapodya</taxon>
    </lineage>
</organism>
<accession>A0A139AAL5</accession>
<reference evidence="2 3" key="1">
    <citation type="journal article" date="2015" name="Genome Biol. Evol.">
        <title>Phylogenomic analyses indicate that early fungi evolved digesting cell walls of algal ancestors of land plants.</title>
        <authorList>
            <person name="Chang Y."/>
            <person name="Wang S."/>
            <person name="Sekimoto S."/>
            <person name="Aerts A.L."/>
            <person name="Choi C."/>
            <person name="Clum A."/>
            <person name="LaButti K.M."/>
            <person name="Lindquist E.A."/>
            <person name="Yee Ngan C."/>
            <person name="Ohm R.A."/>
            <person name="Salamov A.A."/>
            <person name="Grigoriev I.V."/>
            <person name="Spatafora J.W."/>
            <person name="Berbee M.L."/>
        </authorList>
    </citation>
    <scope>NUCLEOTIDE SEQUENCE [LARGE SCALE GENOMIC DNA]</scope>
    <source>
        <strain evidence="2 3">JEL478</strain>
    </source>
</reference>
<dbReference type="InterPro" id="IPR002629">
    <property type="entry name" value="Met_Synth_C/arc"/>
</dbReference>
<dbReference type="GO" id="GO:0008270">
    <property type="term" value="F:zinc ion binding"/>
    <property type="evidence" value="ECO:0007669"/>
    <property type="project" value="InterPro"/>
</dbReference>
<dbReference type="PANTHER" id="PTHR43844">
    <property type="entry name" value="METHIONINE SYNTHASE"/>
    <property type="match status" value="1"/>
</dbReference>
<dbReference type="PANTHER" id="PTHR43844:SF1">
    <property type="entry name" value="METHIONINE SYNTHASE"/>
    <property type="match status" value="1"/>
</dbReference>
<dbReference type="AlphaFoldDB" id="A0A139AAL5"/>
<proteinExistence type="predicted"/>
<dbReference type="CDD" id="cd03311">
    <property type="entry name" value="CIMS_C_terminal_like"/>
    <property type="match status" value="1"/>
</dbReference>
<protein>
    <submittedName>
        <fullName evidence="2">UROD/MetE-like protein</fullName>
    </submittedName>
</protein>
<name>A0A139AAL5_GONPJ</name>
<evidence type="ECO:0000313" key="3">
    <source>
        <dbReference type="Proteomes" id="UP000070544"/>
    </source>
</evidence>
<evidence type="ECO:0000313" key="2">
    <source>
        <dbReference type="EMBL" id="KXS13704.1"/>
    </source>
</evidence>
<dbReference type="STRING" id="1344416.A0A139AAL5"/>
<gene>
    <name evidence="2" type="ORF">M427DRAFT_100203</name>
</gene>
<dbReference type="Gene3D" id="3.20.20.210">
    <property type="match status" value="1"/>
</dbReference>
<dbReference type="InterPro" id="IPR038071">
    <property type="entry name" value="UROD/MetE-like_sf"/>
</dbReference>
<dbReference type="OMA" id="HPMLEDY"/>
<dbReference type="SUPFAM" id="SSF51726">
    <property type="entry name" value="UROD/MetE-like"/>
    <property type="match status" value="1"/>
</dbReference>
<dbReference type="GO" id="GO:0009086">
    <property type="term" value="P:methionine biosynthetic process"/>
    <property type="evidence" value="ECO:0007669"/>
    <property type="project" value="InterPro"/>
</dbReference>
<feature type="domain" description="Cobalamin-independent methionine synthase MetE C-terminal/archaeal" evidence="1">
    <location>
        <begin position="27"/>
        <end position="365"/>
    </location>
</feature>
<evidence type="ECO:0000259" key="1">
    <source>
        <dbReference type="Pfam" id="PF01717"/>
    </source>
</evidence>
<dbReference type="Proteomes" id="UP000070544">
    <property type="component" value="Unassembled WGS sequence"/>
</dbReference>
<dbReference type="EMBL" id="KQ965775">
    <property type="protein sequence ID" value="KXS13704.1"/>
    <property type="molecule type" value="Genomic_DNA"/>
</dbReference>
<dbReference type="Pfam" id="PF01717">
    <property type="entry name" value="Meth_synt_2"/>
    <property type="match status" value="1"/>
</dbReference>